<gene>
    <name evidence="2" type="ORF">SAMN02745150_01325</name>
</gene>
<keyword evidence="3" id="KW-1185">Reference proteome</keyword>
<dbReference type="Pfam" id="PF00535">
    <property type="entry name" value="Glycos_transf_2"/>
    <property type="match status" value="1"/>
</dbReference>
<sequence>MFDLTKELDIILITYNRKEKLSNMLQYIFAENSPIKECCITVLDNCSTDGTSALLQEYAANYSNFVHIRHKHNIGGNANIIRAFETISLDKTYFWILCDDDYVDWTYWAKIEQALMSLKYDIVQVHSDVFIPDGNTEKEKTAKSLVELVLIPAAIYKTKYINSEMLFYAYLNLYTKIPHMSLIASIVNQKKNIYRCAVEEQILVKRHASSEFGRGVTNQNVNHISQRIDLPVGFAISLSMLKDKELKTLTLNLSRAYLGWNFEGYMKDSLYGWISCQYNDDLMAVYNACNNAQKKKIYQIIYQMYYEITRFSSKEVGASRSESITFQIRGIKRSLKDILKSVISLFLSVVWKSKQVYKNICNHLKGEGNS</sequence>
<feature type="domain" description="Glycosyltransferase 2-like" evidence="1">
    <location>
        <begin position="10"/>
        <end position="183"/>
    </location>
</feature>
<dbReference type="InterPro" id="IPR029044">
    <property type="entry name" value="Nucleotide-diphossugar_trans"/>
</dbReference>
<dbReference type="RefSeq" id="WP_092319899.1">
    <property type="nucleotide sequence ID" value="NZ_FOKY01000021.1"/>
</dbReference>
<dbReference type="Proteomes" id="UP000240042">
    <property type="component" value="Unassembled WGS sequence"/>
</dbReference>
<evidence type="ECO:0000259" key="1">
    <source>
        <dbReference type="Pfam" id="PF00535"/>
    </source>
</evidence>
<evidence type="ECO:0000313" key="2">
    <source>
        <dbReference type="EMBL" id="SFB92095.1"/>
    </source>
</evidence>
<organism evidence="2 3">
    <name type="scientific">Brevinema andersonii</name>
    <dbReference type="NCBI Taxonomy" id="34097"/>
    <lineage>
        <taxon>Bacteria</taxon>
        <taxon>Pseudomonadati</taxon>
        <taxon>Spirochaetota</taxon>
        <taxon>Spirochaetia</taxon>
        <taxon>Brevinematales</taxon>
        <taxon>Brevinemataceae</taxon>
        <taxon>Brevinema</taxon>
    </lineage>
</organism>
<dbReference type="STRING" id="34097.SAMN02745150_01325"/>
<dbReference type="EMBL" id="FOKY01000021">
    <property type="protein sequence ID" value="SFB92095.1"/>
    <property type="molecule type" value="Genomic_DNA"/>
</dbReference>
<dbReference type="AlphaFoldDB" id="A0A1I1EY76"/>
<keyword evidence="2" id="KW-0808">Transferase</keyword>
<dbReference type="GO" id="GO:0016740">
    <property type="term" value="F:transferase activity"/>
    <property type="evidence" value="ECO:0007669"/>
    <property type="project" value="UniProtKB-KW"/>
</dbReference>
<evidence type="ECO:0000313" key="3">
    <source>
        <dbReference type="Proteomes" id="UP000240042"/>
    </source>
</evidence>
<dbReference type="OrthoDB" id="9815829at2"/>
<name>A0A1I1EY76_BREAD</name>
<protein>
    <submittedName>
        <fullName evidence="2">Glycosyl transferase family 2</fullName>
    </submittedName>
</protein>
<proteinExistence type="predicted"/>
<accession>A0A1I1EY76</accession>
<dbReference type="SUPFAM" id="SSF53448">
    <property type="entry name" value="Nucleotide-diphospho-sugar transferases"/>
    <property type="match status" value="1"/>
</dbReference>
<dbReference type="InterPro" id="IPR001173">
    <property type="entry name" value="Glyco_trans_2-like"/>
</dbReference>
<reference evidence="3" key="1">
    <citation type="submission" date="2016-10" db="EMBL/GenBank/DDBJ databases">
        <authorList>
            <person name="Varghese N."/>
            <person name="Submissions S."/>
        </authorList>
    </citation>
    <scope>NUCLEOTIDE SEQUENCE [LARGE SCALE GENOMIC DNA]</scope>
    <source>
        <strain evidence="3">ATCC 43811</strain>
    </source>
</reference>
<dbReference type="Gene3D" id="3.90.550.10">
    <property type="entry name" value="Spore Coat Polysaccharide Biosynthesis Protein SpsA, Chain A"/>
    <property type="match status" value="1"/>
</dbReference>